<dbReference type="Proteomes" id="UP000835052">
    <property type="component" value="Unassembled WGS sequence"/>
</dbReference>
<dbReference type="EMBL" id="CAJGYM010000023">
    <property type="protein sequence ID" value="CAD6191731.1"/>
    <property type="molecule type" value="Genomic_DNA"/>
</dbReference>
<name>A0A8S1HAT6_9PELO</name>
<evidence type="ECO:0000313" key="3">
    <source>
        <dbReference type="Proteomes" id="UP000835052"/>
    </source>
</evidence>
<accession>A0A8S1HAT6</accession>
<dbReference type="AlphaFoldDB" id="A0A8S1HAT6"/>
<feature type="coiled-coil region" evidence="1">
    <location>
        <begin position="40"/>
        <end position="67"/>
    </location>
</feature>
<organism evidence="2 3">
    <name type="scientific">Caenorhabditis auriculariae</name>
    <dbReference type="NCBI Taxonomy" id="2777116"/>
    <lineage>
        <taxon>Eukaryota</taxon>
        <taxon>Metazoa</taxon>
        <taxon>Ecdysozoa</taxon>
        <taxon>Nematoda</taxon>
        <taxon>Chromadorea</taxon>
        <taxon>Rhabditida</taxon>
        <taxon>Rhabditina</taxon>
        <taxon>Rhabditomorpha</taxon>
        <taxon>Rhabditoidea</taxon>
        <taxon>Rhabditidae</taxon>
        <taxon>Peloderinae</taxon>
        <taxon>Caenorhabditis</taxon>
    </lineage>
</organism>
<evidence type="ECO:0000313" key="2">
    <source>
        <dbReference type="EMBL" id="CAD6191731.1"/>
    </source>
</evidence>
<dbReference type="OrthoDB" id="5876157at2759"/>
<keyword evidence="3" id="KW-1185">Reference proteome</keyword>
<reference evidence="2" key="1">
    <citation type="submission" date="2020-10" db="EMBL/GenBank/DDBJ databases">
        <authorList>
            <person name="Kikuchi T."/>
        </authorList>
    </citation>
    <scope>NUCLEOTIDE SEQUENCE</scope>
    <source>
        <strain evidence="2">NKZ352</strain>
    </source>
</reference>
<comment type="caution">
    <text evidence="2">The sequence shown here is derived from an EMBL/GenBank/DDBJ whole genome shotgun (WGS) entry which is preliminary data.</text>
</comment>
<sequence length="121" mass="14189">MENAANGILFSTSTGHSEIDELNRILTVERELVLKTQENYRSLKGKYLELSEENELLKKELAILRQDYSEQGSFKENFVSLEAKSRHLIKQMAADNEAREMRYEKFRTDTLSELQKVFRKV</sequence>
<proteinExistence type="predicted"/>
<keyword evidence="1" id="KW-0175">Coiled coil</keyword>
<evidence type="ECO:0000256" key="1">
    <source>
        <dbReference type="SAM" id="Coils"/>
    </source>
</evidence>
<protein>
    <submittedName>
        <fullName evidence="2">Uncharacterized protein</fullName>
    </submittedName>
</protein>
<gene>
    <name evidence="2" type="ORF">CAUJ_LOCUS7650</name>
</gene>